<organism evidence="1 2">
    <name type="scientific">Chengkuizengella marina</name>
    <dbReference type="NCBI Taxonomy" id="2507566"/>
    <lineage>
        <taxon>Bacteria</taxon>
        <taxon>Bacillati</taxon>
        <taxon>Bacillota</taxon>
        <taxon>Bacilli</taxon>
        <taxon>Bacillales</taxon>
        <taxon>Paenibacillaceae</taxon>
        <taxon>Chengkuizengella</taxon>
    </lineage>
</organism>
<protein>
    <submittedName>
        <fullName evidence="1">Spore gernimation protein KA</fullName>
    </submittedName>
</protein>
<evidence type="ECO:0000313" key="2">
    <source>
        <dbReference type="Proteomes" id="UP000448943"/>
    </source>
</evidence>
<dbReference type="Proteomes" id="UP000448943">
    <property type="component" value="Unassembled WGS sequence"/>
</dbReference>
<gene>
    <name evidence="1" type="ORF">ERL59_08205</name>
</gene>
<comment type="caution">
    <text evidence="1">The sequence shown here is derived from an EMBL/GenBank/DDBJ whole genome shotgun (WGS) entry which is preliminary data.</text>
</comment>
<dbReference type="RefSeq" id="WP_160645728.1">
    <property type="nucleotide sequence ID" value="NZ_SIJB01000018.1"/>
</dbReference>
<dbReference type="OrthoDB" id="2971631at2"/>
<dbReference type="EMBL" id="SIJB01000018">
    <property type="protein sequence ID" value="NBI28940.1"/>
    <property type="molecule type" value="Genomic_DNA"/>
</dbReference>
<reference evidence="1 2" key="1">
    <citation type="submission" date="2019-01" db="EMBL/GenBank/DDBJ databases">
        <title>Chengkuizengella sp. nov., isolated from deep-sea sediment of East Pacific Ocean.</title>
        <authorList>
            <person name="Yang J."/>
            <person name="Lai Q."/>
            <person name="Shao Z."/>
        </authorList>
    </citation>
    <scope>NUCLEOTIDE SEQUENCE [LARGE SCALE GENOMIC DNA]</scope>
    <source>
        <strain evidence="1 2">YPA3-1-1</strain>
    </source>
</reference>
<dbReference type="InterPro" id="IPR024255">
    <property type="entry name" value="GerPB"/>
</dbReference>
<proteinExistence type="predicted"/>
<dbReference type="Pfam" id="PF10803">
    <property type="entry name" value="GerPB"/>
    <property type="match status" value="1"/>
</dbReference>
<accession>A0A6N9Q2G3</accession>
<sequence length="70" mass="7159">MNLTVNQSIQIGMIKIGAITNSSFLQIGSAGVIKCLSNLYNTGGFIEPAPELQAISEASAAALVPLSPPS</sequence>
<evidence type="ECO:0000313" key="1">
    <source>
        <dbReference type="EMBL" id="NBI28940.1"/>
    </source>
</evidence>
<name>A0A6N9Q2G3_9BACL</name>
<dbReference type="AlphaFoldDB" id="A0A6N9Q2G3"/>
<keyword evidence="2" id="KW-1185">Reference proteome</keyword>